<evidence type="ECO:0000256" key="3">
    <source>
        <dbReference type="ARBA" id="ARBA00022737"/>
    </source>
</evidence>
<keyword evidence="2 7" id="KW-0812">Transmembrane</keyword>
<keyword evidence="5" id="KW-0040">ANK repeat</keyword>
<feature type="transmembrane region" description="Helical" evidence="7">
    <location>
        <begin position="62"/>
        <end position="84"/>
    </location>
</feature>
<keyword evidence="6 7" id="KW-0472">Membrane</keyword>
<evidence type="ECO:0000256" key="5">
    <source>
        <dbReference type="ARBA" id="ARBA00023043"/>
    </source>
</evidence>
<proteinExistence type="predicted"/>
<evidence type="ECO:0000256" key="7">
    <source>
        <dbReference type="SAM" id="Phobius"/>
    </source>
</evidence>
<sequence>MMMKGAQPSLMGALLKLGIREAGDGKGMARSDSFKEENQNNLLVDDKGTAGLDYVKEGSQTILLIATLIATVTFTAAFTVPGGYHQSKDEGLAVFGKRASFRAFLIANTLAFGLSISSILVHFYASLGWGAFAFRKRVPRGTFISTYYAIIAMQVAFISGTYTVVPHSLGITAAFILYFLFSITLWGLILFRRAGKAISLGITGAFILCFLFGIALWGIPE</sequence>
<dbReference type="Pfam" id="PF13962">
    <property type="entry name" value="PGG"/>
    <property type="match status" value="1"/>
</dbReference>
<protein>
    <recommendedName>
        <fullName evidence="8">PGG domain-containing protein</fullName>
    </recommendedName>
</protein>
<name>A0A2N9FW28_FAGSY</name>
<dbReference type="PANTHER" id="PTHR24186:SF50">
    <property type="entry name" value="ANKYRIN REPEAT-CONTAINING PROTEIN ITN1-LIKE ISOFORM X1"/>
    <property type="match status" value="1"/>
</dbReference>
<accession>A0A2N9FW28</accession>
<evidence type="ECO:0000256" key="6">
    <source>
        <dbReference type="ARBA" id="ARBA00023136"/>
    </source>
</evidence>
<feature type="transmembrane region" description="Helical" evidence="7">
    <location>
        <begin position="104"/>
        <end position="125"/>
    </location>
</feature>
<dbReference type="InterPro" id="IPR026961">
    <property type="entry name" value="PGG_dom"/>
</dbReference>
<gene>
    <name evidence="9" type="ORF">FSB_LOCUS19384</name>
</gene>
<reference evidence="9" key="1">
    <citation type="submission" date="2018-02" db="EMBL/GenBank/DDBJ databases">
        <authorList>
            <person name="Cohen D.B."/>
            <person name="Kent A.D."/>
        </authorList>
    </citation>
    <scope>NUCLEOTIDE SEQUENCE</scope>
</reference>
<evidence type="ECO:0000259" key="8">
    <source>
        <dbReference type="Pfam" id="PF13962"/>
    </source>
</evidence>
<dbReference type="EMBL" id="OIVN01001227">
    <property type="protein sequence ID" value="SPC91502.1"/>
    <property type="molecule type" value="Genomic_DNA"/>
</dbReference>
<evidence type="ECO:0000313" key="9">
    <source>
        <dbReference type="EMBL" id="SPC91502.1"/>
    </source>
</evidence>
<evidence type="ECO:0000256" key="4">
    <source>
        <dbReference type="ARBA" id="ARBA00022989"/>
    </source>
</evidence>
<dbReference type="GO" id="GO:0005886">
    <property type="term" value="C:plasma membrane"/>
    <property type="evidence" value="ECO:0007669"/>
    <property type="project" value="TreeGrafter"/>
</dbReference>
<keyword evidence="3" id="KW-0677">Repeat</keyword>
<dbReference type="PANTHER" id="PTHR24186">
    <property type="entry name" value="PROTEIN PHOSPHATASE 1 REGULATORY SUBUNIT"/>
    <property type="match status" value="1"/>
</dbReference>
<feature type="transmembrane region" description="Helical" evidence="7">
    <location>
        <begin position="198"/>
        <end position="219"/>
    </location>
</feature>
<dbReference type="AlphaFoldDB" id="A0A2N9FW28"/>
<feature type="transmembrane region" description="Helical" evidence="7">
    <location>
        <begin position="146"/>
        <end position="165"/>
    </location>
</feature>
<organism evidence="9">
    <name type="scientific">Fagus sylvatica</name>
    <name type="common">Beechnut</name>
    <dbReference type="NCBI Taxonomy" id="28930"/>
    <lineage>
        <taxon>Eukaryota</taxon>
        <taxon>Viridiplantae</taxon>
        <taxon>Streptophyta</taxon>
        <taxon>Embryophyta</taxon>
        <taxon>Tracheophyta</taxon>
        <taxon>Spermatophyta</taxon>
        <taxon>Magnoliopsida</taxon>
        <taxon>eudicotyledons</taxon>
        <taxon>Gunneridae</taxon>
        <taxon>Pentapetalae</taxon>
        <taxon>rosids</taxon>
        <taxon>fabids</taxon>
        <taxon>Fagales</taxon>
        <taxon>Fagaceae</taxon>
        <taxon>Fagus</taxon>
    </lineage>
</organism>
<feature type="transmembrane region" description="Helical" evidence="7">
    <location>
        <begin position="171"/>
        <end position="191"/>
    </location>
</feature>
<evidence type="ECO:0000256" key="1">
    <source>
        <dbReference type="ARBA" id="ARBA00004141"/>
    </source>
</evidence>
<comment type="subcellular location">
    <subcellularLocation>
        <location evidence="1">Membrane</location>
        <topology evidence="1">Multi-pass membrane protein</topology>
    </subcellularLocation>
</comment>
<feature type="domain" description="PGG" evidence="8">
    <location>
        <begin position="55"/>
        <end position="164"/>
    </location>
</feature>
<keyword evidence="4 7" id="KW-1133">Transmembrane helix</keyword>
<evidence type="ECO:0000256" key="2">
    <source>
        <dbReference type="ARBA" id="ARBA00022692"/>
    </source>
</evidence>